<dbReference type="Proteomes" id="UP000051497">
    <property type="component" value="Unassembled WGS sequence"/>
</dbReference>
<comment type="caution">
    <text evidence="4">The sequence shown here is derived from an EMBL/GenBank/DDBJ whole genome shotgun (WGS) entry which is preliminary data.</text>
</comment>
<dbReference type="SUPFAM" id="SSF48403">
    <property type="entry name" value="Ankyrin repeat"/>
    <property type="match status" value="2"/>
</dbReference>
<dbReference type="PROSITE" id="PS50088">
    <property type="entry name" value="ANK_REPEAT"/>
    <property type="match status" value="3"/>
</dbReference>
<dbReference type="PANTHER" id="PTHR24198:SF165">
    <property type="entry name" value="ANKYRIN REPEAT-CONTAINING PROTEIN-RELATED"/>
    <property type="match status" value="1"/>
</dbReference>
<sequence length="917" mass="104859">MSLASGFGQLQAIIAYRKKLESIWQAKNETILQKTDVNFPDIHGKTLLEYAIELEEITLVRQLLLDGAYSRQALSLAKKTQNEEIIRLIINATSSYEFNDDPIQAFEEVYQDYLAFKTDETKKHFLLVGAKVPFELLLEKIQSEPMHDIDWLPYLDSYDAKGETPLLIAIHENNYPFFYYLIEKGCNIESAFLGTTTFTPMAYAVGLGRIEMAKLLIEKGANLSLVDHEGKSLLNVAVAKGYAEIAKLLLLQPLSFVNSDYYGRTVLHAAAEMNNSEIAKLIIHAPDFYAFITTLDYMGRSPVQIANGCQNEAFLSELGVNANVSGNKQTKISQFHIIKQLRYYLKLTNQDPNTLHEEGQCNGLVFLFLLLQEKGKGKDFFLMLNAISTWSGCYEELHNKDNITQLADDYPSLGAMFRYFVDHIILMQTTGLDSSVRRLCPWQDSRKRQYALIGQAPISFSEHFYARTRMFTREQLREYIEIIARLPEAKIELGGGKHATAFYLKAKEMTYYDPNMLYEISSTDSIERVVDLIQNCKYISLFINANQMEMNIRVFGARQHNFNTYTFFDESEFPQSLEEAAAYQSSSPNKLTQCHIALMVDSVQDFRKLITNGYVDLNACDVNGDTVLDMARKYHKTHFIDIIFSTPGVSIDLLQIYGKAHSPYMNKTVLEACNNHLDSWAVDVNQLIIKVCETMLPSEEQIALLLVLIAHSPNINESVNDIPLIGYMMCHAHLMNEPMIHNMLMIKNMNINTKILGETLFHWALKNQVLVPTESVLQWIEWGADIHTPSELDKATSLEYAIFWQKDIRIIQRLLEKGANPNRILAPGTTVLHYAVEMDNVLLVKTLLKYGASLNLKNVHDKTPIDLAEYNPEIMKLFTRKCEQEAQSLRLNQQRNENEMPSFALDEIELKRRRRSI</sequence>
<gene>
    <name evidence="5" type="ORF">HT99x_003670</name>
    <name evidence="4" type="ORF">HT99x_00985</name>
</gene>
<dbReference type="Pfam" id="PF12796">
    <property type="entry name" value="Ank_2"/>
    <property type="match status" value="2"/>
</dbReference>
<keyword evidence="6" id="KW-1185">Reference proteome</keyword>
<keyword evidence="2 3" id="KW-0040">ANK repeat</keyword>
<feature type="repeat" description="ANK" evidence="3">
    <location>
        <begin position="161"/>
        <end position="189"/>
    </location>
</feature>
<dbReference type="OrthoDB" id="5636137at2"/>
<dbReference type="SMART" id="SM00248">
    <property type="entry name" value="ANK"/>
    <property type="match status" value="9"/>
</dbReference>
<dbReference type="STRING" id="295108.HT99x_00985"/>
<dbReference type="PROSITE" id="PS50297">
    <property type="entry name" value="ANK_REP_REGION"/>
    <property type="match status" value="3"/>
</dbReference>
<reference evidence="5" key="2">
    <citation type="journal article" date="2016" name="Genome Announc.">
        <title>Draft Genome Sequences of Two Novel Amoeba-Resistant Intranuclear Bacteria, 'Candidatus Berkiella cookevillensis' and 'Candidatus Berkiella aquae'.</title>
        <authorList>
            <person name="Mehari Y.T."/>
            <person name="Arivett B.A."/>
            <person name="Farone A.L."/>
            <person name="Gunderson J.H."/>
            <person name="Farone M.B."/>
        </authorList>
    </citation>
    <scope>NUCLEOTIDE SEQUENCE</scope>
    <source>
        <strain evidence="5">HT99</strain>
    </source>
</reference>
<evidence type="ECO:0000256" key="3">
    <source>
        <dbReference type="PROSITE-ProRule" id="PRU00023"/>
    </source>
</evidence>
<evidence type="ECO:0000256" key="1">
    <source>
        <dbReference type="ARBA" id="ARBA00022737"/>
    </source>
</evidence>
<dbReference type="InterPro" id="IPR036770">
    <property type="entry name" value="Ankyrin_rpt-contain_sf"/>
</dbReference>
<dbReference type="PANTHER" id="PTHR24198">
    <property type="entry name" value="ANKYRIN REPEAT AND PROTEIN KINASE DOMAIN-CONTAINING PROTEIN"/>
    <property type="match status" value="1"/>
</dbReference>
<dbReference type="AlphaFoldDB" id="A0A0Q9YYL7"/>
<name>A0A0Q9YYL7_9GAMM</name>
<dbReference type="RefSeq" id="WP_075065621.1">
    <property type="nucleotide sequence ID" value="NZ_LKAJ02000001.1"/>
</dbReference>
<feature type="repeat" description="ANK" evidence="3">
    <location>
        <begin position="196"/>
        <end position="228"/>
    </location>
</feature>
<reference evidence="5" key="3">
    <citation type="submission" date="2021-06" db="EMBL/GenBank/DDBJ databases">
        <title>Genomic Description and Analysis of Intracellular Bacteria, Candidatus Berkiella cookevillensis and Candidatus Berkiella aquae.</title>
        <authorList>
            <person name="Kidane D.T."/>
            <person name="Mehari Y.T."/>
            <person name="Rice F.C."/>
            <person name="Arivett B.A."/>
            <person name="Farone A.L."/>
            <person name="Berk S.G."/>
            <person name="Farone M.B."/>
        </authorList>
    </citation>
    <scope>NUCLEOTIDE SEQUENCE</scope>
    <source>
        <strain evidence="5">HT99</strain>
    </source>
</reference>
<dbReference type="EMBL" id="LKAJ02000001">
    <property type="protein sequence ID" value="MCS5710515.1"/>
    <property type="molecule type" value="Genomic_DNA"/>
</dbReference>
<organism evidence="4">
    <name type="scientific">Candidatus Berkiella aquae</name>
    <dbReference type="NCBI Taxonomy" id="295108"/>
    <lineage>
        <taxon>Bacteria</taxon>
        <taxon>Pseudomonadati</taxon>
        <taxon>Pseudomonadota</taxon>
        <taxon>Gammaproteobacteria</taxon>
        <taxon>Candidatus Berkiellales</taxon>
        <taxon>Candidatus Berkiellaceae</taxon>
        <taxon>Candidatus Berkiella</taxon>
    </lineage>
</organism>
<reference evidence="4" key="1">
    <citation type="submission" date="2015-09" db="EMBL/GenBank/DDBJ databases">
        <title>Draft Genome Sequences of Two Novel Amoeba-resistant Intranuclear Bacteria, Candidatus Berkiella cookevillensis and Candidatus Berkiella aquae.</title>
        <authorList>
            <person name="Mehari Y.T."/>
            <person name="Arivett B.A."/>
            <person name="Farone A.L."/>
            <person name="Gunderson J.H."/>
            <person name="Farone M.B."/>
        </authorList>
    </citation>
    <scope>NUCLEOTIDE SEQUENCE [LARGE SCALE GENOMIC DNA]</scope>
    <source>
        <strain evidence="4">HT99</strain>
    </source>
</reference>
<feature type="repeat" description="ANK" evidence="3">
    <location>
        <begin position="827"/>
        <end position="859"/>
    </location>
</feature>
<evidence type="ECO:0000256" key="2">
    <source>
        <dbReference type="ARBA" id="ARBA00023043"/>
    </source>
</evidence>
<evidence type="ECO:0000313" key="6">
    <source>
        <dbReference type="Proteomes" id="UP000051497"/>
    </source>
</evidence>
<evidence type="ECO:0000313" key="4">
    <source>
        <dbReference type="EMBL" id="KRG21793.1"/>
    </source>
</evidence>
<dbReference type="Gene3D" id="1.25.40.20">
    <property type="entry name" value="Ankyrin repeat-containing domain"/>
    <property type="match status" value="3"/>
</dbReference>
<evidence type="ECO:0000313" key="5">
    <source>
        <dbReference type="EMBL" id="MCS5710515.1"/>
    </source>
</evidence>
<proteinExistence type="predicted"/>
<dbReference type="InterPro" id="IPR002110">
    <property type="entry name" value="Ankyrin_rpt"/>
</dbReference>
<dbReference type="PRINTS" id="PR01415">
    <property type="entry name" value="ANKYRIN"/>
</dbReference>
<protein>
    <submittedName>
        <fullName evidence="5">Ankyrin repeat domain-containing protein</fullName>
    </submittedName>
    <submittedName>
        <fullName evidence="4">Ankyrin repeats (3 copies)</fullName>
    </submittedName>
</protein>
<dbReference type="EMBL" id="LKAJ01000003">
    <property type="protein sequence ID" value="KRG21793.1"/>
    <property type="molecule type" value="Genomic_DNA"/>
</dbReference>
<accession>A0A0Q9YYL7</accession>
<keyword evidence="1" id="KW-0677">Repeat</keyword>
<dbReference type="Pfam" id="PF00023">
    <property type="entry name" value="Ank"/>
    <property type="match status" value="1"/>
</dbReference>